<evidence type="ECO:0008006" key="4">
    <source>
        <dbReference type="Google" id="ProtNLM"/>
    </source>
</evidence>
<dbReference type="GO" id="GO:0051131">
    <property type="term" value="P:chaperone-mediated protein complex assembly"/>
    <property type="evidence" value="ECO:0007669"/>
    <property type="project" value="InterPro"/>
</dbReference>
<protein>
    <recommendedName>
        <fullName evidence="4">Nitrate reductase molybdenum cofactor assembly chaperone</fullName>
    </recommendedName>
</protein>
<keyword evidence="3" id="KW-1185">Reference proteome</keyword>
<gene>
    <name evidence="2" type="ORF">RHIZ70_4358</name>
</gene>
<dbReference type="EMBL" id="UEYP01000008">
    <property type="protein sequence ID" value="SSC68650.1"/>
    <property type="molecule type" value="Genomic_DNA"/>
</dbReference>
<dbReference type="NCBIfam" id="TIGR00684">
    <property type="entry name" value="narJ"/>
    <property type="match status" value="1"/>
</dbReference>
<dbReference type="OrthoDB" id="8478585at2"/>
<reference evidence="3" key="1">
    <citation type="submission" date="2018-07" db="EMBL/GenBank/DDBJ databases">
        <authorList>
            <person name="Peiro R."/>
            <person name="Begona"/>
            <person name="Cbmso G."/>
            <person name="Lopez M."/>
            <person name="Gonzalez S."/>
        </authorList>
    </citation>
    <scope>NUCLEOTIDE SEQUENCE [LARGE SCALE GENOMIC DNA]</scope>
</reference>
<dbReference type="GO" id="GO:0051082">
    <property type="term" value="F:unfolded protein binding"/>
    <property type="evidence" value="ECO:0007669"/>
    <property type="project" value="InterPro"/>
</dbReference>
<evidence type="ECO:0000256" key="1">
    <source>
        <dbReference type="ARBA" id="ARBA00023063"/>
    </source>
</evidence>
<accession>A0A376ALQ1</accession>
<dbReference type="PANTHER" id="PTHR43680">
    <property type="entry name" value="NITRATE REDUCTASE MOLYBDENUM COFACTOR ASSEMBLY CHAPERONE"/>
    <property type="match status" value="1"/>
</dbReference>
<dbReference type="Proteomes" id="UP000254764">
    <property type="component" value="Unassembled WGS sequence"/>
</dbReference>
<dbReference type="Gene3D" id="1.10.3480.10">
    <property type="entry name" value="TorD-like"/>
    <property type="match status" value="1"/>
</dbReference>
<dbReference type="SUPFAM" id="SSF89155">
    <property type="entry name" value="TorD-like"/>
    <property type="match status" value="1"/>
</dbReference>
<sequence length="237" mass="26539">MHKALKAISLLLSYPTEELIEGAPELKAAVEDDGTISREVRLLLGRLIDDLAGQDLYEAQERYVYLFDRSRSLSLNLFEHVHGESRDRGQAMVDLKTMYEDQGFEIDAKELPDYLPLFLEFLATLTTEEVDDLLAQTGHITAAIGERLRKRDSVYSNAFSALALVSKSKPDQKLLKELLDGAEDDPNDLEAMDRIWEDEVVTFGGNAGDNSCGPDRLRTQMRAAARKPNDPLNTIPV</sequence>
<dbReference type="PANTHER" id="PTHR43680:SF2">
    <property type="entry name" value="NITRATE REDUCTASE MOLYBDENUM COFACTOR ASSEMBLY CHAPERONE NARJ"/>
    <property type="match status" value="1"/>
</dbReference>
<dbReference type="InterPro" id="IPR036411">
    <property type="entry name" value="TorD-like_sf"/>
</dbReference>
<dbReference type="InterPro" id="IPR003765">
    <property type="entry name" value="NO3_reductase_chaperone_NarJ"/>
</dbReference>
<keyword evidence="1" id="KW-0534">Nitrate assimilation</keyword>
<proteinExistence type="predicted"/>
<dbReference type="STRING" id="1336235.GCA_000518785_04738"/>
<evidence type="ECO:0000313" key="3">
    <source>
        <dbReference type="Proteomes" id="UP000254764"/>
    </source>
</evidence>
<organism evidence="2 3">
    <name type="scientific">Ciceribacter selenitireducens ATCC BAA-1503</name>
    <dbReference type="NCBI Taxonomy" id="1336235"/>
    <lineage>
        <taxon>Bacteria</taxon>
        <taxon>Pseudomonadati</taxon>
        <taxon>Pseudomonadota</taxon>
        <taxon>Alphaproteobacteria</taxon>
        <taxon>Hyphomicrobiales</taxon>
        <taxon>Rhizobiaceae</taxon>
        <taxon>Ciceribacter</taxon>
    </lineage>
</organism>
<dbReference type="RefSeq" id="WP_115671314.1">
    <property type="nucleotide sequence ID" value="NZ_UEYP01000008.1"/>
</dbReference>
<name>A0A376ALQ1_9HYPH</name>
<dbReference type="AlphaFoldDB" id="A0A376ALQ1"/>
<dbReference type="GO" id="GO:0016530">
    <property type="term" value="F:metallochaperone activity"/>
    <property type="evidence" value="ECO:0007669"/>
    <property type="project" value="TreeGrafter"/>
</dbReference>
<dbReference type="Pfam" id="PF02613">
    <property type="entry name" value="Nitrate_red_del"/>
    <property type="match status" value="1"/>
</dbReference>
<evidence type="ECO:0000313" key="2">
    <source>
        <dbReference type="EMBL" id="SSC68650.1"/>
    </source>
</evidence>
<dbReference type="GO" id="GO:0042128">
    <property type="term" value="P:nitrate assimilation"/>
    <property type="evidence" value="ECO:0007669"/>
    <property type="project" value="UniProtKB-KW"/>
</dbReference>
<dbReference type="InterPro" id="IPR020945">
    <property type="entry name" value="DMSO/NO3_reduct_chaperone"/>
</dbReference>